<dbReference type="PROSITE" id="PS00072">
    <property type="entry name" value="ACYL_COA_DH_1"/>
    <property type="match status" value="1"/>
</dbReference>
<proteinExistence type="predicted"/>
<evidence type="ECO:0000313" key="3">
    <source>
        <dbReference type="EMBL" id="MFO3707305.1"/>
    </source>
</evidence>
<feature type="domain" description="Acyl-CoA dehydrogenase/oxidase N-terminal" evidence="2">
    <location>
        <begin position="1"/>
        <end position="107"/>
    </location>
</feature>
<dbReference type="SUPFAM" id="SSF56645">
    <property type="entry name" value="Acyl-CoA dehydrogenase NM domain-like"/>
    <property type="match status" value="1"/>
</dbReference>
<keyword evidence="4" id="KW-1185">Reference proteome</keyword>
<feature type="domain" description="Acyl-CoA oxidase/dehydrogenase middle" evidence="1">
    <location>
        <begin position="112"/>
        <end position="164"/>
    </location>
</feature>
<dbReference type="Pfam" id="PF02771">
    <property type="entry name" value="Acyl-CoA_dh_N"/>
    <property type="match status" value="1"/>
</dbReference>
<protein>
    <submittedName>
        <fullName evidence="3">Acyl-CoA dehydrogenase family protein</fullName>
    </submittedName>
</protein>
<dbReference type="RefSeq" id="WP_410049865.1">
    <property type="nucleotide sequence ID" value="NZ_JBJGBS010000181.1"/>
</dbReference>
<evidence type="ECO:0000259" key="1">
    <source>
        <dbReference type="Pfam" id="PF02770"/>
    </source>
</evidence>
<accession>A0ABW9MSU3</accession>
<dbReference type="PANTHER" id="PTHR43884">
    <property type="entry name" value="ACYL-COA DEHYDROGENASE"/>
    <property type="match status" value="1"/>
</dbReference>
<dbReference type="EMBL" id="JBJGBS010000181">
    <property type="protein sequence ID" value="MFO3707305.1"/>
    <property type="molecule type" value="Genomic_DNA"/>
</dbReference>
<dbReference type="Gene3D" id="2.40.110.10">
    <property type="entry name" value="Butyryl-CoA Dehydrogenase, subunit A, domain 2"/>
    <property type="match status" value="1"/>
</dbReference>
<dbReference type="InterPro" id="IPR037069">
    <property type="entry name" value="AcylCoA_DH/ox_N_sf"/>
</dbReference>
<dbReference type="InterPro" id="IPR013786">
    <property type="entry name" value="AcylCoA_DH/ox_N"/>
</dbReference>
<comment type="caution">
    <text evidence="3">The sequence shown here is derived from an EMBL/GenBank/DDBJ whole genome shotgun (WGS) entry which is preliminary data.</text>
</comment>
<dbReference type="Proteomes" id="UP001637990">
    <property type="component" value="Unassembled WGS sequence"/>
</dbReference>
<evidence type="ECO:0000313" key="4">
    <source>
        <dbReference type="Proteomes" id="UP001637990"/>
    </source>
</evidence>
<name>A0ABW9MSU3_9XANT</name>
<dbReference type="InterPro" id="IPR006091">
    <property type="entry name" value="Acyl-CoA_Oxase/DH_mid-dom"/>
</dbReference>
<organism evidence="3 4">
    <name type="scientific">Xanthomonas codiaei</name>
    <dbReference type="NCBI Taxonomy" id="56463"/>
    <lineage>
        <taxon>Bacteria</taxon>
        <taxon>Pseudomonadati</taxon>
        <taxon>Pseudomonadota</taxon>
        <taxon>Gammaproteobacteria</taxon>
        <taxon>Lysobacterales</taxon>
        <taxon>Lysobacteraceae</taxon>
        <taxon>Xanthomonas</taxon>
    </lineage>
</organism>
<evidence type="ECO:0000259" key="2">
    <source>
        <dbReference type="Pfam" id="PF02771"/>
    </source>
</evidence>
<dbReference type="Gene3D" id="1.10.540.10">
    <property type="entry name" value="Acyl-CoA dehydrogenase/oxidase, N-terminal domain"/>
    <property type="match status" value="1"/>
</dbReference>
<dbReference type="Pfam" id="PF02770">
    <property type="entry name" value="Acyl-CoA_dh_M"/>
    <property type="match status" value="1"/>
</dbReference>
<reference evidence="3 4" key="1">
    <citation type="submission" date="2024-11" db="EMBL/GenBank/DDBJ databases">
        <title>Genome sequencing of Xanthomonas codiaei.</title>
        <authorList>
            <person name="Studholme D.J."/>
        </authorList>
    </citation>
    <scope>NUCLEOTIDE SEQUENCE [LARGE SCALE GENOMIC DNA]</scope>
    <source>
        <strain evidence="3 4">NCPPB 4350</strain>
    </source>
</reference>
<sequence>MIQDVARRIGQEKIAPSAEHFDRSGEFPLENIQLLGENGLMGIEVPAEYGGAGMDPISYALAMIEIAAADGAHSTIMSVNNSLFCTGILKNGTEAQKQLYVRAIAEGTHIGAFALTEPQSGSDASAMRCRAVKQGDGSFVINGKKSWITSGPVAKYIVLFAVTEPDKG</sequence>
<dbReference type="InterPro" id="IPR006089">
    <property type="entry name" value="Acyl-CoA_DH_CS"/>
</dbReference>
<dbReference type="PANTHER" id="PTHR43884:SF12">
    <property type="entry name" value="ISOVALERYL-COA DEHYDROGENASE, MITOCHONDRIAL-RELATED"/>
    <property type="match status" value="1"/>
</dbReference>
<gene>
    <name evidence="3" type="ORF">ACI6Q5_20590</name>
</gene>
<feature type="non-terminal residue" evidence="3">
    <location>
        <position position="168"/>
    </location>
</feature>
<dbReference type="InterPro" id="IPR046373">
    <property type="entry name" value="Acyl-CoA_Oxase/DH_mid-dom_sf"/>
</dbReference>
<dbReference type="InterPro" id="IPR009100">
    <property type="entry name" value="AcylCoA_DH/oxidase_NM_dom_sf"/>
</dbReference>